<evidence type="ECO:0000256" key="4">
    <source>
        <dbReference type="ARBA" id="ARBA00066388"/>
    </source>
</evidence>
<dbReference type="InterPro" id="IPR027417">
    <property type="entry name" value="P-loop_NTPase"/>
</dbReference>
<keyword evidence="3" id="KW-0067">ATP-binding</keyword>
<dbReference type="PROSITE" id="PS50893">
    <property type="entry name" value="ABC_TRANSPORTER_2"/>
    <property type="match status" value="1"/>
</dbReference>
<dbReference type="GO" id="GO:0005524">
    <property type="term" value="F:ATP binding"/>
    <property type="evidence" value="ECO:0007669"/>
    <property type="project" value="UniProtKB-KW"/>
</dbReference>
<dbReference type="SUPFAM" id="SSF52540">
    <property type="entry name" value="P-loop containing nucleoside triphosphate hydrolases"/>
    <property type="match status" value="1"/>
</dbReference>
<dbReference type="EC" id="7.6.2.9" evidence="4"/>
<dbReference type="GO" id="GO:0043190">
    <property type="term" value="C:ATP-binding cassette (ABC) transporter complex"/>
    <property type="evidence" value="ECO:0007669"/>
    <property type="project" value="InterPro"/>
</dbReference>
<dbReference type="Pfam" id="PF00005">
    <property type="entry name" value="ABC_tran"/>
    <property type="match status" value="1"/>
</dbReference>
<dbReference type="Gene3D" id="2.40.50.100">
    <property type="match status" value="1"/>
</dbReference>
<dbReference type="InterPro" id="IPR003593">
    <property type="entry name" value="AAA+_ATPase"/>
</dbReference>
<dbReference type="InterPro" id="IPR003439">
    <property type="entry name" value="ABC_transporter-like_ATP-bd"/>
</dbReference>
<evidence type="ECO:0000313" key="6">
    <source>
        <dbReference type="EMBL" id="SDK75566.1"/>
    </source>
</evidence>
<dbReference type="InterPro" id="IPR050093">
    <property type="entry name" value="ABC_SmlMolc_Importer"/>
</dbReference>
<dbReference type="Pfam" id="PF08402">
    <property type="entry name" value="TOBE_2"/>
    <property type="match status" value="1"/>
</dbReference>
<evidence type="ECO:0000259" key="5">
    <source>
        <dbReference type="PROSITE" id="PS50893"/>
    </source>
</evidence>
<reference evidence="6 7" key="1">
    <citation type="submission" date="2016-10" db="EMBL/GenBank/DDBJ databases">
        <authorList>
            <person name="de Groot N.N."/>
        </authorList>
    </citation>
    <scope>NUCLEOTIDE SEQUENCE [LARGE SCALE GENOMIC DNA]</scope>
    <source>
        <strain evidence="6 7">DSM 18346</strain>
    </source>
</reference>
<dbReference type="InterPro" id="IPR012340">
    <property type="entry name" value="NA-bd_OB-fold"/>
</dbReference>
<feature type="domain" description="ABC transporter" evidence="5">
    <location>
        <begin position="4"/>
        <end position="234"/>
    </location>
</feature>
<dbReference type="Gene3D" id="2.40.50.140">
    <property type="entry name" value="Nucleic acid-binding proteins"/>
    <property type="match status" value="1"/>
</dbReference>
<name>A0A1G9EHG4_9FIRM</name>
<evidence type="ECO:0000256" key="3">
    <source>
        <dbReference type="ARBA" id="ARBA00022840"/>
    </source>
</evidence>
<proteinExistence type="predicted"/>
<dbReference type="PROSITE" id="PS00211">
    <property type="entry name" value="ABC_TRANSPORTER_1"/>
    <property type="match status" value="1"/>
</dbReference>
<dbReference type="GO" id="GO:0016887">
    <property type="term" value="F:ATP hydrolysis activity"/>
    <property type="evidence" value="ECO:0007669"/>
    <property type="project" value="InterPro"/>
</dbReference>
<dbReference type="RefSeq" id="WP_090553514.1">
    <property type="nucleotide sequence ID" value="NZ_FNFP01000003.1"/>
</dbReference>
<sequence length="341" mass="38253">MSEILLSGISKDFNNKKVLKGINLSVQEGQMISLLGPSGCGKTTTLKVIAGLIEPDGGDILMKGQSILSTPIEKRGTVIVFQDYLLFPHLTIRQNIGFGLKMAKADKNYREDKVQEMLDLMELKGQEEKYPNQLSGGQKQRVALARALAVEPKVLLLDEPFSNLDLRLRETMREFICSLQKKLNITTILVTHDKEEALMISDKIAVMLEGEIKQFGSPVDLYENPVSEEVANFFGEANYLTGTIEKGYFNSSIGKFQTHINHHSSVRAMIRPEKIEISSQMYKTGIKGTVIKKRYAGDRVHYRILLKDIELKCIAATKEIFHIGQEVSLNINGNNIVFYEG</sequence>
<dbReference type="FunFam" id="3.40.50.300:FF:000425">
    <property type="entry name" value="Probable ABC transporter, ATP-binding subunit"/>
    <property type="match status" value="1"/>
</dbReference>
<accession>A0A1G9EHG4</accession>
<dbReference type="STRING" id="393762.SAMN05660472_01973"/>
<evidence type="ECO:0000256" key="1">
    <source>
        <dbReference type="ARBA" id="ARBA00022448"/>
    </source>
</evidence>
<keyword evidence="1" id="KW-0813">Transport</keyword>
<keyword evidence="2" id="KW-0547">Nucleotide-binding</keyword>
<evidence type="ECO:0000313" key="7">
    <source>
        <dbReference type="Proteomes" id="UP000198718"/>
    </source>
</evidence>
<evidence type="ECO:0000256" key="2">
    <source>
        <dbReference type="ARBA" id="ARBA00022741"/>
    </source>
</evidence>
<dbReference type="PANTHER" id="PTHR42781:SF4">
    <property type="entry name" value="SPERMIDINE_PUTRESCINE IMPORT ATP-BINDING PROTEIN POTA"/>
    <property type="match status" value="1"/>
</dbReference>
<dbReference type="Proteomes" id="UP000198718">
    <property type="component" value="Unassembled WGS sequence"/>
</dbReference>
<dbReference type="Gene3D" id="3.40.50.300">
    <property type="entry name" value="P-loop containing nucleotide triphosphate hydrolases"/>
    <property type="match status" value="1"/>
</dbReference>
<dbReference type="AlphaFoldDB" id="A0A1G9EHG4"/>
<keyword evidence="7" id="KW-1185">Reference proteome</keyword>
<dbReference type="InterPro" id="IPR008995">
    <property type="entry name" value="Mo/tungstate-bd_C_term_dom"/>
</dbReference>
<dbReference type="EMBL" id="FNFP01000003">
    <property type="protein sequence ID" value="SDK75566.1"/>
    <property type="molecule type" value="Genomic_DNA"/>
</dbReference>
<dbReference type="GO" id="GO:0015418">
    <property type="term" value="F:ABC-type quaternary ammonium compound transporting activity"/>
    <property type="evidence" value="ECO:0007669"/>
    <property type="project" value="UniProtKB-EC"/>
</dbReference>
<dbReference type="InterPro" id="IPR017871">
    <property type="entry name" value="ABC_transporter-like_CS"/>
</dbReference>
<organism evidence="6 7">
    <name type="scientific">Natronincola ferrireducens</name>
    <dbReference type="NCBI Taxonomy" id="393762"/>
    <lineage>
        <taxon>Bacteria</taxon>
        <taxon>Bacillati</taxon>
        <taxon>Bacillota</taxon>
        <taxon>Clostridia</taxon>
        <taxon>Peptostreptococcales</taxon>
        <taxon>Natronincolaceae</taxon>
        <taxon>Natronincola</taxon>
    </lineage>
</organism>
<dbReference type="SUPFAM" id="SSF50331">
    <property type="entry name" value="MOP-like"/>
    <property type="match status" value="1"/>
</dbReference>
<dbReference type="PANTHER" id="PTHR42781">
    <property type="entry name" value="SPERMIDINE/PUTRESCINE IMPORT ATP-BINDING PROTEIN POTA"/>
    <property type="match status" value="1"/>
</dbReference>
<dbReference type="OrthoDB" id="9802264at2"/>
<dbReference type="SMART" id="SM00382">
    <property type="entry name" value="AAA"/>
    <property type="match status" value="1"/>
</dbReference>
<dbReference type="InterPro" id="IPR013611">
    <property type="entry name" value="Transp-assoc_OB_typ2"/>
</dbReference>
<protein>
    <recommendedName>
        <fullName evidence="4">ABC-type quaternary amine transporter</fullName>
        <ecNumber evidence="4">7.6.2.9</ecNumber>
    </recommendedName>
</protein>
<gene>
    <name evidence="6" type="ORF">SAMN05660472_01973</name>
</gene>